<proteinExistence type="inferred from homology"/>
<dbReference type="KEGG" id="rah:Rahaq_4172"/>
<sequence length="295" mass="32863">MTLSVAPRTSSDLRIPVMEATERRGRIFNIQRFSLNDGQGIRTLVFFKGCPHRCPWCANPESMSPRIQVIKRQAKCLNCRTCLQDPNECPSGAMEYVGEDITLPDLMTRLLKDEIFFRSSGGGVTLSGGEVLMQYTFAGELLRELQALGIPTAIETAGDAPLGHLLALADHCDQVLYDFKIMDPAQARAVLNMDQPRVLQNFTALARRGVKLLPRLPLIPGFTLTLENMQQILDFLQPFNLTEIHLLPFHKYGEAKYPLLDKAYSMYKTTAPDAAAIAPFYAMAEKYGYTVTLGG</sequence>
<dbReference type="Proteomes" id="UP001598201">
    <property type="component" value="Unassembled WGS sequence"/>
</dbReference>
<evidence type="ECO:0000313" key="13">
    <source>
        <dbReference type="Proteomes" id="UP000007257"/>
    </source>
</evidence>
<evidence type="ECO:0000256" key="8">
    <source>
        <dbReference type="ARBA" id="ARBA00023014"/>
    </source>
</evidence>
<evidence type="ECO:0000313" key="11">
    <source>
        <dbReference type="EMBL" id="ADW75760.1"/>
    </source>
</evidence>
<accession>A0A0H3FFW9</accession>
<dbReference type="Pfam" id="PF04055">
    <property type="entry name" value="Radical_SAM"/>
    <property type="match status" value="1"/>
</dbReference>
<name>A0A0H3FFW9_RAHSY</name>
<dbReference type="PROSITE" id="PS51379">
    <property type="entry name" value="4FE4S_FER_2"/>
    <property type="match status" value="1"/>
</dbReference>
<dbReference type="Gene3D" id="3.20.20.70">
    <property type="entry name" value="Aldolase class I"/>
    <property type="match status" value="1"/>
</dbReference>
<dbReference type="OrthoDB" id="9782387at2"/>
<dbReference type="GO" id="GO:0043365">
    <property type="term" value="F:[formate-C-acetyltransferase]-activating enzyme activity"/>
    <property type="evidence" value="ECO:0007669"/>
    <property type="project" value="UniProtKB-EC"/>
</dbReference>
<dbReference type="InterPro" id="IPR001989">
    <property type="entry name" value="Radical_activat_CS"/>
</dbReference>
<evidence type="ECO:0000259" key="10">
    <source>
        <dbReference type="PROSITE" id="PS51918"/>
    </source>
</evidence>
<dbReference type="SUPFAM" id="SSF102114">
    <property type="entry name" value="Radical SAM enzymes"/>
    <property type="match status" value="1"/>
</dbReference>
<evidence type="ECO:0000259" key="9">
    <source>
        <dbReference type="PROSITE" id="PS51379"/>
    </source>
</evidence>
<dbReference type="PROSITE" id="PS51918">
    <property type="entry name" value="RADICAL_SAM"/>
    <property type="match status" value="1"/>
</dbReference>
<feature type="domain" description="4Fe-4S ferredoxin-type" evidence="9">
    <location>
        <begin position="67"/>
        <end position="99"/>
    </location>
</feature>
<evidence type="ECO:0000256" key="7">
    <source>
        <dbReference type="ARBA" id="ARBA00023004"/>
    </source>
</evidence>
<dbReference type="CDD" id="cd01335">
    <property type="entry name" value="Radical_SAM"/>
    <property type="match status" value="1"/>
</dbReference>
<keyword evidence="4" id="KW-0949">S-adenosyl-L-methionine</keyword>
<dbReference type="Proteomes" id="UP000007257">
    <property type="component" value="Chromosome"/>
</dbReference>
<evidence type="ECO:0000313" key="14">
    <source>
        <dbReference type="Proteomes" id="UP001598201"/>
    </source>
</evidence>
<dbReference type="SFLD" id="SFLDG01118">
    <property type="entry name" value="activating_enzymes__group_2"/>
    <property type="match status" value="1"/>
</dbReference>
<dbReference type="AlphaFoldDB" id="A0A0H3FFW9"/>
<dbReference type="SUPFAM" id="SSF54862">
    <property type="entry name" value="4Fe-4S ferredoxins"/>
    <property type="match status" value="1"/>
</dbReference>
<dbReference type="EC" id="1.97.1.4" evidence="11 12"/>
<dbReference type="InterPro" id="IPR040074">
    <property type="entry name" value="BssD/PflA/YjjW"/>
</dbReference>
<dbReference type="InterPro" id="IPR034457">
    <property type="entry name" value="Organic_radical-activating"/>
</dbReference>
<dbReference type="HOGENOM" id="CLU_058969_0_0_6"/>
<dbReference type="InterPro" id="IPR013785">
    <property type="entry name" value="Aldolase_TIM"/>
</dbReference>
<dbReference type="InterPro" id="IPR012839">
    <property type="entry name" value="Organic_radical_activase"/>
</dbReference>
<evidence type="ECO:0000256" key="6">
    <source>
        <dbReference type="ARBA" id="ARBA00023002"/>
    </source>
</evidence>
<evidence type="ECO:0000256" key="2">
    <source>
        <dbReference type="ARBA" id="ARBA00009777"/>
    </source>
</evidence>
<dbReference type="EMBL" id="CP002505">
    <property type="protein sequence ID" value="ADW75760.1"/>
    <property type="molecule type" value="Genomic_DNA"/>
</dbReference>
<reference evidence="12 14" key="3">
    <citation type="submission" date="2024-09" db="EMBL/GenBank/DDBJ databases">
        <title>Genomes of Rahnella.</title>
        <authorList>
            <person name="Mnguni F.C."/>
            <person name="Shin G.Y."/>
            <person name="Coutinho T."/>
        </authorList>
    </citation>
    <scope>NUCLEOTIDE SEQUENCE [LARGE SCALE GENOMIC DNA]</scope>
    <source>
        <strain evidence="12 14">20WA0057</strain>
    </source>
</reference>
<reference evidence="11 13" key="2">
    <citation type="journal article" date="2012" name="J. Bacteriol.">
        <title>Complete Genome Sequence of Rahnella sp. Strain Y9602, a Gammaproteobacterium Isolate from Metal- and Radionuclide-Contaminated Soil.</title>
        <authorList>
            <person name="Martinez R.J."/>
            <person name="Bruce D."/>
            <person name="Detter C."/>
            <person name="Goodwin L.A."/>
            <person name="Han J."/>
            <person name="Han C.S."/>
            <person name="Held B."/>
            <person name="Land M.L."/>
            <person name="Mikhailova N."/>
            <person name="Nolan M."/>
            <person name="Pennacchio L."/>
            <person name="Pitluck S."/>
            <person name="Tapia R."/>
            <person name="Woyke T."/>
            <person name="Sobecky P.A."/>
        </authorList>
    </citation>
    <scope>NUCLEOTIDE SEQUENCE [LARGE SCALE GENOMIC DNA]</scope>
    <source>
        <strain evidence="11 13">Y9602</strain>
    </source>
</reference>
<dbReference type="EMBL" id="JBHUCJ010000050">
    <property type="protein sequence ID" value="MFD3225436.1"/>
    <property type="molecule type" value="Genomic_DNA"/>
</dbReference>
<comment type="cofactor">
    <cofactor evidence="1">
        <name>[4Fe-4S] cluster</name>
        <dbReference type="ChEBI" id="CHEBI:49883"/>
    </cofactor>
</comment>
<dbReference type="SFLD" id="SFLDG01066">
    <property type="entry name" value="organic_radical-activating_enz"/>
    <property type="match status" value="1"/>
</dbReference>
<feature type="domain" description="Radical SAM core" evidence="10">
    <location>
        <begin position="36"/>
        <end position="286"/>
    </location>
</feature>
<evidence type="ECO:0000256" key="5">
    <source>
        <dbReference type="ARBA" id="ARBA00022723"/>
    </source>
</evidence>
<dbReference type="RefSeq" id="WP_013577447.1">
    <property type="nucleotide sequence ID" value="NC_015061.1"/>
</dbReference>
<dbReference type="PANTHER" id="PTHR30352">
    <property type="entry name" value="PYRUVATE FORMATE-LYASE-ACTIVATING ENZYME"/>
    <property type="match status" value="1"/>
</dbReference>
<organism evidence="11 13">
    <name type="scientific">Rahnella sp. (strain Y9602)</name>
    <dbReference type="NCBI Taxonomy" id="2703885"/>
    <lineage>
        <taxon>Bacteria</taxon>
        <taxon>Pseudomonadati</taxon>
        <taxon>Pseudomonadota</taxon>
        <taxon>Gammaproteobacteria</taxon>
        <taxon>Enterobacterales</taxon>
        <taxon>Yersiniaceae</taxon>
        <taxon>Rahnella</taxon>
    </lineage>
</organism>
<keyword evidence="3" id="KW-0004">4Fe-4S</keyword>
<gene>
    <name evidence="11" type="ordered locus">Rahaq_4172</name>
    <name evidence="12" type="ORF">ACFPK4_17995</name>
</gene>
<dbReference type="InterPro" id="IPR017896">
    <property type="entry name" value="4Fe4S_Fe-S-bd"/>
</dbReference>
<keyword evidence="6 11" id="KW-0560">Oxidoreductase</keyword>
<protein>
    <submittedName>
        <fullName evidence="11">Glycyl-radical enzyme activating protein family</fullName>
        <ecNumber evidence="11 12">1.97.1.4</ecNumber>
    </submittedName>
    <submittedName>
        <fullName evidence="12">[formate-C-acetyltransferase]-activating enzyme</fullName>
    </submittedName>
</protein>
<evidence type="ECO:0000256" key="4">
    <source>
        <dbReference type="ARBA" id="ARBA00022691"/>
    </source>
</evidence>
<dbReference type="NCBIfam" id="NF007483">
    <property type="entry name" value="PRK10076.1"/>
    <property type="match status" value="1"/>
</dbReference>
<evidence type="ECO:0000256" key="3">
    <source>
        <dbReference type="ARBA" id="ARBA00022485"/>
    </source>
</evidence>
<dbReference type="eggNOG" id="COG1180">
    <property type="taxonomic scope" value="Bacteria"/>
</dbReference>
<dbReference type="PROSITE" id="PS01087">
    <property type="entry name" value="RADICAL_ACTIVATING"/>
    <property type="match status" value="1"/>
</dbReference>
<evidence type="ECO:0000313" key="12">
    <source>
        <dbReference type="EMBL" id="MFD3225436.1"/>
    </source>
</evidence>
<dbReference type="InterPro" id="IPR007197">
    <property type="entry name" value="rSAM"/>
</dbReference>
<keyword evidence="5" id="KW-0479">Metal-binding</keyword>
<evidence type="ECO:0000256" key="1">
    <source>
        <dbReference type="ARBA" id="ARBA00001966"/>
    </source>
</evidence>
<dbReference type="GO" id="GO:0046872">
    <property type="term" value="F:metal ion binding"/>
    <property type="evidence" value="ECO:0007669"/>
    <property type="project" value="UniProtKB-KW"/>
</dbReference>
<dbReference type="GO" id="GO:0051539">
    <property type="term" value="F:4 iron, 4 sulfur cluster binding"/>
    <property type="evidence" value="ECO:0007669"/>
    <property type="project" value="UniProtKB-KW"/>
</dbReference>
<dbReference type="InterPro" id="IPR058240">
    <property type="entry name" value="rSAM_sf"/>
</dbReference>
<keyword evidence="14" id="KW-1185">Reference proteome</keyword>
<keyword evidence="8" id="KW-0411">Iron-sulfur</keyword>
<dbReference type="PANTHER" id="PTHR30352:SF4">
    <property type="entry name" value="PYRUVATE FORMATE-LYASE 2-ACTIVATING ENZYME"/>
    <property type="match status" value="1"/>
</dbReference>
<reference evidence="13" key="1">
    <citation type="submission" date="2011-01" db="EMBL/GenBank/DDBJ databases">
        <title>Complete sequence of chromosome of Rahnella sp. Y9602.</title>
        <authorList>
            <consortium name="US DOE Joint Genome Institute"/>
            <person name="Lucas S."/>
            <person name="Copeland A."/>
            <person name="Lapidus A."/>
            <person name="Cheng J.-F."/>
            <person name="Goodwin L."/>
            <person name="Pitluck S."/>
            <person name="Lu M."/>
            <person name="Detter J.C."/>
            <person name="Han C."/>
            <person name="Tapia R."/>
            <person name="Land M."/>
            <person name="Hauser L."/>
            <person name="Kyrpides N."/>
            <person name="Ivanova N."/>
            <person name="Ovchinnikova G."/>
            <person name="Pagani I."/>
            <person name="Sobecky P.A."/>
            <person name="Martinez R.J."/>
            <person name="Woyke T."/>
        </authorList>
    </citation>
    <scope>NUCLEOTIDE SEQUENCE [LARGE SCALE GENOMIC DNA]</scope>
    <source>
        <strain evidence="13">Y9602</strain>
    </source>
</reference>
<dbReference type="SFLD" id="SFLDS00029">
    <property type="entry name" value="Radical_SAM"/>
    <property type="match status" value="1"/>
</dbReference>
<dbReference type="PIRSF" id="PIRSF000371">
    <property type="entry name" value="PFL_act_enz"/>
    <property type="match status" value="1"/>
</dbReference>
<keyword evidence="7" id="KW-0408">Iron</keyword>
<comment type="similarity">
    <text evidence="2">Belongs to the organic radical-activating enzymes family.</text>
</comment>